<keyword evidence="2" id="KW-0805">Transcription regulation</keyword>
<keyword evidence="4" id="KW-0804">Transcription</keyword>
<proteinExistence type="inferred from homology"/>
<feature type="domain" description="RNA polymerase sigma-70 region 4" evidence="5">
    <location>
        <begin position="112"/>
        <end position="161"/>
    </location>
</feature>
<name>A0ABS3SND3_9FLAO</name>
<evidence type="ECO:0000256" key="3">
    <source>
        <dbReference type="ARBA" id="ARBA00023082"/>
    </source>
</evidence>
<accession>A0ABS3SND3</accession>
<dbReference type="InterPro" id="IPR039425">
    <property type="entry name" value="RNA_pol_sigma-70-like"/>
</dbReference>
<keyword evidence="7" id="KW-1185">Reference proteome</keyword>
<dbReference type="CDD" id="cd06171">
    <property type="entry name" value="Sigma70_r4"/>
    <property type="match status" value="1"/>
</dbReference>
<gene>
    <name evidence="6" type="ORF">J4051_01015</name>
</gene>
<dbReference type="SUPFAM" id="SSF88659">
    <property type="entry name" value="Sigma3 and sigma4 domains of RNA polymerase sigma factors"/>
    <property type="match status" value="1"/>
</dbReference>
<keyword evidence="3" id="KW-0731">Sigma factor</keyword>
<dbReference type="NCBIfam" id="TIGR02937">
    <property type="entry name" value="sigma70-ECF"/>
    <property type="match status" value="1"/>
</dbReference>
<dbReference type="PANTHER" id="PTHR43133">
    <property type="entry name" value="RNA POLYMERASE ECF-TYPE SIGMA FACTO"/>
    <property type="match status" value="1"/>
</dbReference>
<organism evidence="6 7">
    <name type="scientific">Gelidibacter pelagius</name>
    <dbReference type="NCBI Taxonomy" id="2819985"/>
    <lineage>
        <taxon>Bacteria</taxon>
        <taxon>Pseudomonadati</taxon>
        <taxon>Bacteroidota</taxon>
        <taxon>Flavobacteriia</taxon>
        <taxon>Flavobacteriales</taxon>
        <taxon>Flavobacteriaceae</taxon>
        <taxon>Gelidibacter</taxon>
    </lineage>
</organism>
<dbReference type="Proteomes" id="UP000681315">
    <property type="component" value="Unassembled WGS sequence"/>
</dbReference>
<protein>
    <submittedName>
        <fullName evidence="6">Sigma-70 family RNA polymerase sigma factor</fullName>
    </submittedName>
</protein>
<evidence type="ECO:0000256" key="4">
    <source>
        <dbReference type="ARBA" id="ARBA00023163"/>
    </source>
</evidence>
<evidence type="ECO:0000259" key="5">
    <source>
        <dbReference type="Pfam" id="PF04545"/>
    </source>
</evidence>
<dbReference type="SUPFAM" id="SSF88946">
    <property type="entry name" value="Sigma2 domain of RNA polymerase sigma factors"/>
    <property type="match status" value="1"/>
</dbReference>
<evidence type="ECO:0000256" key="2">
    <source>
        <dbReference type="ARBA" id="ARBA00023015"/>
    </source>
</evidence>
<reference evidence="6 7" key="1">
    <citation type="submission" date="2021-03" db="EMBL/GenBank/DDBJ databases">
        <title>Gelidibacter sp. nov., isolated from costal sediment.</title>
        <authorList>
            <person name="Lun K.-Y."/>
        </authorList>
    </citation>
    <scope>NUCLEOTIDE SEQUENCE [LARGE SCALE GENOMIC DNA]</scope>
    <source>
        <strain evidence="6 7">DF109</strain>
    </source>
</reference>
<evidence type="ECO:0000256" key="1">
    <source>
        <dbReference type="ARBA" id="ARBA00010641"/>
    </source>
</evidence>
<comment type="caution">
    <text evidence="6">The sequence shown here is derived from an EMBL/GenBank/DDBJ whole genome shotgun (WGS) entry which is preliminary data.</text>
</comment>
<dbReference type="InterPro" id="IPR014284">
    <property type="entry name" value="RNA_pol_sigma-70_dom"/>
</dbReference>
<evidence type="ECO:0000313" key="6">
    <source>
        <dbReference type="EMBL" id="MBO3096831.1"/>
    </source>
</evidence>
<evidence type="ECO:0000313" key="7">
    <source>
        <dbReference type="Proteomes" id="UP000681315"/>
    </source>
</evidence>
<dbReference type="Pfam" id="PF04545">
    <property type="entry name" value="Sigma70_r4"/>
    <property type="match status" value="1"/>
</dbReference>
<dbReference type="InterPro" id="IPR007630">
    <property type="entry name" value="RNA_pol_sigma70_r4"/>
</dbReference>
<dbReference type="RefSeq" id="WP_208231747.1">
    <property type="nucleotide sequence ID" value="NZ_JAGEVG010000001.1"/>
</dbReference>
<dbReference type="InterPro" id="IPR013324">
    <property type="entry name" value="RNA_pol_sigma_r3/r4-like"/>
</dbReference>
<dbReference type="InterPro" id="IPR013325">
    <property type="entry name" value="RNA_pol_sigma_r2"/>
</dbReference>
<sequence length="176" mass="21035">MEKIESIYKKHVDDLYAYGLHLGFNNSTVMDAIHDVFQKLLSNKGLNYKNNSKAYLLKSVRNELLDEYKRSKIYSVYDLEKNDLPFEFEVNIEDVLMDQEYKIFLKTKMQEVLQSLTPRQREIIYLRFTQEYNYLQISEILEITLPACRNLMLKALKHLRKNNIGNFYLFLTCPKN</sequence>
<comment type="similarity">
    <text evidence="1">Belongs to the sigma-70 factor family. ECF subfamily.</text>
</comment>
<dbReference type="PANTHER" id="PTHR43133:SF46">
    <property type="entry name" value="RNA POLYMERASE SIGMA-70 FACTOR ECF SUBFAMILY"/>
    <property type="match status" value="1"/>
</dbReference>
<dbReference type="InterPro" id="IPR036388">
    <property type="entry name" value="WH-like_DNA-bd_sf"/>
</dbReference>
<dbReference type="Gene3D" id="1.10.10.10">
    <property type="entry name" value="Winged helix-like DNA-binding domain superfamily/Winged helix DNA-binding domain"/>
    <property type="match status" value="1"/>
</dbReference>
<dbReference type="Gene3D" id="1.10.1740.10">
    <property type="match status" value="1"/>
</dbReference>
<dbReference type="EMBL" id="JAGEVG010000001">
    <property type="protein sequence ID" value="MBO3096831.1"/>
    <property type="molecule type" value="Genomic_DNA"/>
</dbReference>